<dbReference type="Gene3D" id="3.10.100.10">
    <property type="entry name" value="Mannose-Binding Protein A, subunit A"/>
    <property type="match status" value="1"/>
</dbReference>
<keyword evidence="1" id="KW-0175">Coiled coil</keyword>
<keyword evidence="2" id="KW-0732">Signal</keyword>
<dbReference type="Gene3D" id="1.10.287.1490">
    <property type="match status" value="1"/>
</dbReference>
<reference evidence="4 5" key="1">
    <citation type="submission" date="2020-04" db="EMBL/GenBank/DDBJ databases">
        <authorList>
            <person name="Alioto T."/>
            <person name="Alioto T."/>
            <person name="Gomez Garrido J."/>
        </authorList>
    </citation>
    <scope>NUCLEOTIDE SEQUENCE [LARGE SCALE GENOMIC DNA]</scope>
</reference>
<protein>
    <recommendedName>
        <fullName evidence="3">C-type lectin domain-containing protein</fullName>
    </recommendedName>
</protein>
<keyword evidence="5" id="KW-1185">Reference proteome</keyword>
<dbReference type="InterPro" id="IPR051004">
    <property type="entry name" value="DC-SIGN_domain-containing"/>
</dbReference>
<dbReference type="SUPFAM" id="SSF56436">
    <property type="entry name" value="C-type lectin-like"/>
    <property type="match status" value="1"/>
</dbReference>
<dbReference type="InterPro" id="IPR016187">
    <property type="entry name" value="CTDL_fold"/>
</dbReference>
<dbReference type="InterPro" id="IPR016186">
    <property type="entry name" value="C-type_lectin-like/link_sf"/>
</dbReference>
<feature type="coiled-coil region" evidence="1">
    <location>
        <begin position="58"/>
        <end position="235"/>
    </location>
</feature>
<evidence type="ECO:0000256" key="1">
    <source>
        <dbReference type="SAM" id="Coils"/>
    </source>
</evidence>
<comment type="caution">
    <text evidence="4">The sequence shown here is derived from an EMBL/GenBank/DDBJ whole genome shotgun (WGS) entry which is preliminary data.</text>
</comment>
<accession>A0A8S1DIU1</accession>
<dbReference type="Pfam" id="PF00059">
    <property type="entry name" value="Lectin_C"/>
    <property type="match status" value="1"/>
</dbReference>
<evidence type="ECO:0000259" key="3">
    <source>
        <dbReference type="PROSITE" id="PS50041"/>
    </source>
</evidence>
<feature type="signal peptide" evidence="2">
    <location>
        <begin position="1"/>
        <end position="21"/>
    </location>
</feature>
<evidence type="ECO:0000313" key="5">
    <source>
        <dbReference type="Proteomes" id="UP000494165"/>
    </source>
</evidence>
<dbReference type="CDD" id="cd00037">
    <property type="entry name" value="CLECT"/>
    <property type="match status" value="1"/>
</dbReference>
<dbReference type="PROSITE" id="PS50041">
    <property type="entry name" value="C_TYPE_LECTIN_2"/>
    <property type="match status" value="1"/>
</dbReference>
<evidence type="ECO:0000256" key="2">
    <source>
        <dbReference type="SAM" id="SignalP"/>
    </source>
</evidence>
<dbReference type="EMBL" id="CADEPI010000198">
    <property type="protein sequence ID" value="CAB3379977.1"/>
    <property type="molecule type" value="Genomic_DNA"/>
</dbReference>
<proteinExistence type="predicted"/>
<evidence type="ECO:0000313" key="4">
    <source>
        <dbReference type="EMBL" id="CAB3379977.1"/>
    </source>
</evidence>
<feature type="domain" description="C-type lectin" evidence="3">
    <location>
        <begin position="344"/>
        <end position="465"/>
    </location>
</feature>
<organism evidence="4 5">
    <name type="scientific">Cloeon dipterum</name>
    <dbReference type="NCBI Taxonomy" id="197152"/>
    <lineage>
        <taxon>Eukaryota</taxon>
        <taxon>Metazoa</taxon>
        <taxon>Ecdysozoa</taxon>
        <taxon>Arthropoda</taxon>
        <taxon>Hexapoda</taxon>
        <taxon>Insecta</taxon>
        <taxon>Pterygota</taxon>
        <taxon>Palaeoptera</taxon>
        <taxon>Ephemeroptera</taxon>
        <taxon>Pisciforma</taxon>
        <taxon>Baetidae</taxon>
        <taxon>Cloeon</taxon>
    </lineage>
</organism>
<dbReference type="OrthoDB" id="7647695at2759"/>
<sequence>MGSIMPFWYALLVFLLPNVEAAGSRKADILESIAKHDFLLSQVDNIFDEIAFESQKFRTQFRESINGLQKNLDALNTKLNVLDTKIYGMDLELEILKNHKFGTSENIATLEGEVNKLKISVVELTAESERCGVEIKKSISDTQELDSKTNGLEIKLRKLEEKDRTQEQYQKKEENLNQLNDKLASFMSEVEGLNKTFGETTEECKMLRNECQESINNHHQVLQAMQSRLEKLEGVTNEDDKIATLETKVNSFSQVLGLESKQCRVDFQESMKRVEKKINTRLDVVQTKLEHLEAENDIVEQYHLNQVEIHSKMIEAYNKGRKAKRGAQKSECARNNGLMLTVLENGKTYHFSNIARDWSDAKEFCESHEMHLASIRTEQDLQVLGATARGMDLDRNLWLSASDVGRALGDFQWHDGQVLPRESELWEKVAQGPNSFSSCVALPVKGISFKLSGHNCKDKKYVLCESPVTYC</sequence>
<dbReference type="Proteomes" id="UP000494165">
    <property type="component" value="Unassembled WGS sequence"/>
</dbReference>
<dbReference type="SMART" id="SM00034">
    <property type="entry name" value="CLECT"/>
    <property type="match status" value="1"/>
</dbReference>
<name>A0A8S1DIU1_9INSE</name>
<dbReference type="PANTHER" id="PTHR22802:SF465">
    <property type="entry name" value="AT17652P-RELATED"/>
    <property type="match status" value="1"/>
</dbReference>
<feature type="chain" id="PRO_5035798913" description="C-type lectin domain-containing protein" evidence="2">
    <location>
        <begin position="22"/>
        <end position="471"/>
    </location>
</feature>
<dbReference type="AlphaFoldDB" id="A0A8S1DIU1"/>
<dbReference type="InterPro" id="IPR001304">
    <property type="entry name" value="C-type_lectin-like"/>
</dbReference>
<gene>
    <name evidence="4" type="ORF">CLODIP_2_CD09104</name>
</gene>
<feature type="coiled-coil region" evidence="1">
    <location>
        <begin position="275"/>
        <end position="302"/>
    </location>
</feature>
<dbReference type="PANTHER" id="PTHR22802">
    <property type="entry name" value="C-TYPE LECTIN SUPERFAMILY MEMBER"/>
    <property type="match status" value="1"/>
</dbReference>